<keyword evidence="3" id="KW-0812">Transmembrane</keyword>
<evidence type="ECO:0000256" key="1">
    <source>
        <dbReference type="ARBA" id="ARBA00023098"/>
    </source>
</evidence>
<name>A0A1H6H0J4_MAGFU</name>
<feature type="active site" description="Nucleophile" evidence="2">
    <location>
        <position position="41"/>
    </location>
</feature>
<feature type="transmembrane region" description="Helical" evidence="3">
    <location>
        <begin position="108"/>
        <end position="129"/>
    </location>
</feature>
<sequence>MSALKECDIIMKGGITSGLVYPKAIKTLSESYIFRCIGGTSAGAVVAVVTAAAEYGRHSGGYQRLDHITAELKTNLINLFQPDPRAQSVYDVFRAALDKKYVTALLRVARVSLPWTILGAVVGLIPAILIGGVGAWLTGLVAAIFLGLLFALVALVFKLRNLLPVLDYGLCPGSRAENSEDTSFPPLSDWLTTAIDTIAGLDSAKRGPLLIRDLVAGGPEGRTGDSLHPAIDLRTVTTNLNMRRPYTLPNMNDRNYYFKASEFRRIFPQRVVDQMVNAKRDDDEKLRRDGDEDLIPFPLADDLPVVVTARMSLSFPFLIAAVPLYRVDYTIPANPPIRRVLFSDGGLSSNFPIHFFDALFPTRPTFGISLEEFDDAKPTRRVYLPMKASGGTERDLSIGKIPGVASFVMALVNAAKDWQDQLRTVLPGYRERVAHVYLKDDEGGLNLNMPPERIDTLLDLGLRAGHLMTATTPTDPATAALATQDQDRYPFDFDDHRWRRFLSAYGALEEALLQAQASWGNAGTPGTYSNFIEAYLNNPASYGSSSLANRQAAFKRIDDLMTLVKGWQPPLNDPKNKLLPRRPGLLRITPRY</sequence>
<organism evidence="5 6">
    <name type="scientific">Magnetospirillum fulvum</name>
    <name type="common">Rhodospirillum fulvum</name>
    <dbReference type="NCBI Taxonomy" id="1082"/>
    <lineage>
        <taxon>Bacteria</taxon>
        <taxon>Pseudomonadati</taxon>
        <taxon>Pseudomonadota</taxon>
        <taxon>Alphaproteobacteria</taxon>
        <taxon>Rhodospirillales</taxon>
        <taxon>Rhodospirillaceae</taxon>
        <taxon>Magnetospirillum</taxon>
    </lineage>
</organism>
<dbReference type="EMBL" id="FNWO01000002">
    <property type="protein sequence ID" value="SEH27695.1"/>
    <property type="molecule type" value="Genomic_DNA"/>
</dbReference>
<feature type="transmembrane region" description="Helical" evidence="3">
    <location>
        <begin position="32"/>
        <end position="55"/>
    </location>
</feature>
<dbReference type="Gene3D" id="3.40.1090.10">
    <property type="entry name" value="Cytosolic phospholipase A2 catalytic domain"/>
    <property type="match status" value="2"/>
</dbReference>
<accession>A0A1H6H0J4</accession>
<comment type="caution">
    <text evidence="2">Lacks conserved residue(s) required for the propagation of feature annotation.</text>
</comment>
<keyword evidence="3" id="KW-0472">Membrane</keyword>
<dbReference type="GO" id="GO:0016787">
    <property type="term" value="F:hydrolase activity"/>
    <property type="evidence" value="ECO:0007669"/>
    <property type="project" value="UniProtKB-UniRule"/>
</dbReference>
<dbReference type="AlphaFoldDB" id="A0A1H6H0J4"/>
<dbReference type="SUPFAM" id="SSF52151">
    <property type="entry name" value="FabD/lysophospholipase-like"/>
    <property type="match status" value="1"/>
</dbReference>
<dbReference type="PROSITE" id="PS51635">
    <property type="entry name" value="PNPLA"/>
    <property type="match status" value="1"/>
</dbReference>
<keyword evidence="1 2" id="KW-0443">Lipid metabolism</keyword>
<feature type="short sequence motif" description="DGA/G" evidence="2">
    <location>
        <begin position="344"/>
        <end position="346"/>
    </location>
</feature>
<dbReference type="Proteomes" id="UP000182983">
    <property type="component" value="Unassembled WGS sequence"/>
</dbReference>
<feature type="short sequence motif" description="GXSXG" evidence="2">
    <location>
        <begin position="39"/>
        <end position="43"/>
    </location>
</feature>
<evidence type="ECO:0000259" key="4">
    <source>
        <dbReference type="PROSITE" id="PS51635"/>
    </source>
</evidence>
<dbReference type="OrthoDB" id="9770965at2"/>
<dbReference type="InterPro" id="IPR016035">
    <property type="entry name" value="Acyl_Trfase/lysoPLipase"/>
</dbReference>
<keyword evidence="3" id="KW-1133">Transmembrane helix</keyword>
<keyword evidence="6" id="KW-1185">Reference proteome</keyword>
<dbReference type="InterPro" id="IPR002641">
    <property type="entry name" value="PNPLA_dom"/>
</dbReference>
<dbReference type="RefSeq" id="WP_074765362.1">
    <property type="nucleotide sequence ID" value="NZ_FNWO01000002.1"/>
</dbReference>
<gene>
    <name evidence="5" type="ORF">SAMN04244559_00570</name>
</gene>
<feature type="domain" description="PNPLA" evidence="4">
    <location>
        <begin position="9"/>
        <end position="357"/>
    </location>
</feature>
<keyword evidence="2" id="KW-0378">Hydrolase</keyword>
<keyword evidence="2" id="KW-0442">Lipid degradation</keyword>
<reference evidence="6" key="1">
    <citation type="submission" date="2016-10" db="EMBL/GenBank/DDBJ databases">
        <authorList>
            <person name="Varghese N."/>
            <person name="Submissions S."/>
        </authorList>
    </citation>
    <scope>NUCLEOTIDE SEQUENCE [LARGE SCALE GENOMIC DNA]</scope>
    <source>
        <strain evidence="6">DSM 13234</strain>
    </source>
</reference>
<evidence type="ECO:0000256" key="2">
    <source>
        <dbReference type="PROSITE-ProRule" id="PRU01161"/>
    </source>
</evidence>
<dbReference type="GO" id="GO:0016042">
    <property type="term" value="P:lipid catabolic process"/>
    <property type="evidence" value="ECO:0007669"/>
    <property type="project" value="UniProtKB-UniRule"/>
</dbReference>
<feature type="transmembrane region" description="Helical" evidence="3">
    <location>
        <begin position="135"/>
        <end position="157"/>
    </location>
</feature>
<evidence type="ECO:0000313" key="6">
    <source>
        <dbReference type="Proteomes" id="UP000182983"/>
    </source>
</evidence>
<feature type="active site" description="Proton acceptor" evidence="2">
    <location>
        <position position="344"/>
    </location>
</feature>
<evidence type="ECO:0000313" key="5">
    <source>
        <dbReference type="EMBL" id="SEH27695.1"/>
    </source>
</evidence>
<evidence type="ECO:0000256" key="3">
    <source>
        <dbReference type="SAM" id="Phobius"/>
    </source>
</evidence>
<protein>
    <submittedName>
        <fullName evidence="5">Patatin-like phospholipase</fullName>
    </submittedName>
</protein>
<proteinExistence type="predicted"/>